<evidence type="ECO:0000256" key="1">
    <source>
        <dbReference type="SAM" id="MobiDB-lite"/>
    </source>
</evidence>
<proteinExistence type="predicted"/>
<comment type="caution">
    <text evidence="2">The sequence shown here is derived from an EMBL/GenBank/DDBJ whole genome shotgun (WGS) entry which is preliminary data.</text>
</comment>
<dbReference type="AlphaFoldDB" id="A0A2P4YNQ3"/>
<sequence>MINFGYSATHCNYRPGVKILQGNLHGLLQLTSGDFTEQVIDNTGGDDLLAPLSADHEPFESPDWQVVKDGIRKRRQRQCKVCSILKRKVGERRTSKLYLCNKASQRQRGSAASFIQIWYNRWENGTKRPRPRCGRDIQTRAASTGGGKKSKRRGQ</sequence>
<gene>
    <name evidence="2" type="ORF">PHPALM_2889</name>
</gene>
<protein>
    <submittedName>
        <fullName evidence="2">Uncharacterized protein</fullName>
    </submittedName>
</protein>
<evidence type="ECO:0000313" key="3">
    <source>
        <dbReference type="Proteomes" id="UP000237271"/>
    </source>
</evidence>
<name>A0A2P4YNQ3_9STRA</name>
<evidence type="ECO:0000313" key="2">
    <source>
        <dbReference type="EMBL" id="POM79443.1"/>
    </source>
</evidence>
<organism evidence="2 3">
    <name type="scientific">Phytophthora palmivora</name>
    <dbReference type="NCBI Taxonomy" id="4796"/>
    <lineage>
        <taxon>Eukaryota</taxon>
        <taxon>Sar</taxon>
        <taxon>Stramenopiles</taxon>
        <taxon>Oomycota</taxon>
        <taxon>Peronosporomycetes</taxon>
        <taxon>Peronosporales</taxon>
        <taxon>Peronosporaceae</taxon>
        <taxon>Phytophthora</taxon>
    </lineage>
</organism>
<dbReference type="EMBL" id="NCKW01001548">
    <property type="protein sequence ID" value="POM79443.1"/>
    <property type="molecule type" value="Genomic_DNA"/>
</dbReference>
<feature type="region of interest" description="Disordered" evidence="1">
    <location>
        <begin position="126"/>
        <end position="155"/>
    </location>
</feature>
<accession>A0A2P4YNQ3</accession>
<reference evidence="2 3" key="1">
    <citation type="journal article" date="2017" name="Genome Biol. Evol.">
        <title>Phytophthora megakarya and P. palmivora, closely related causal agents of cacao black pod rot, underwent increases in genome sizes and gene numbers by different mechanisms.</title>
        <authorList>
            <person name="Ali S.S."/>
            <person name="Shao J."/>
            <person name="Lary D.J."/>
            <person name="Kronmiller B."/>
            <person name="Shen D."/>
            <person name="Strem M.D."/>
            <person name="Amoako-Attah I."/>
            <person name="Akrofi A.Y."/>
            <person name="Begoude B.A."/>
            <person name="Ten Hoopen G.M."/>
            <person name="Coulibaly K."/>
            <person name="Kebe B.I."/>
            <person name="Melnick R.L."/>
            <person name="Guiltinan M.J."/>
            <person name="Tyler B.M."/>
            <person name="Meinhardt L.W."/>
            <person name="Bailey B.A."/>
        </authorList>
    </citation>
    <scope>NUCLEOTIDE SEQUENCE [LARGE SCALE GENOMIC DNA]</scope>
    <source>
        <strain evidence="3">sbr112.9</strain>
    </source>
</reference>
<keyword evidence="3" id="KW-1185">Reference proteome</keyword>
<dbReference type="OrthoDB" id="128524at2759"/>
<feature type="non-terminal residue" evidence="2">
    <location>
        <position position="155"/>
    </location>
</feature>
<dbReference type="Proteomes" id="UP000237271">
    <property type="component" value="Unassembled WGS sequence"/>
</dbReference>